<dbReference type="GO" id="GO:0008233">
    <property type="term" value="F:peptidase activity"/>
    <property type="evidence" value="ECO:0007669"/>
    <property type="project" value="UniProtKB-KW"/>
</dbReference>
<dbReference type="GO" id="GO:0003697">
    <property type="term" value="F:single-stranded DNA binding"/>
    <property type="evidence" value="ECO:0007669"/>
    <property type="project" value="InterPro"/>
</dbReference>
<reference evidence="10" key="1">
    <citation type="submission" date="2018-02" db="EMBL/GenBank/DDBJ databases">
        <authorList>
            <person name="Moore K."/>
            <person name="Momper L."/>
        </authorList>
    </citation>
    <scope>NUCLEOTIDE SEQUENCE [LARGE SCALE GENOMIC DNA]</scope>
    <source>
        <strain evidence="10">ULC18</strain>
    </source>
</reference>
<evidence type="ECO:0000256" key="4">
    <source>
        <dbReference type="ARBA" id="ARBA00022801"/>
    </source>
</evidence>
<evidence type="ECO:0000256" key="1">
    <source>
        <dbReference type="ARBA" id="ARBA00008136"/>
    </source>
</evidence>
<dbReference type="GO" id="GO:0016829">
    <property type="term" value="F:lyase activity"/>
    <property type="evidence" value="ECO:0007669"/>
    <property type="project" value="UniProtKB-KW"/>
</dbReference>
<dbReference type="Proteomes" id="UP000239576">
    <property type="component" value="Unassembled WGS sequence"/>
</dbReference>
<evidence type="ECO:0000256" key="7">
    <source>
        <dbReference type="ARBA" id="ARBA00023239"/>
    </source>
</evidence>
<dbReference type="PANTHER" id="PTHR13604">
    <property type="entry name" value="DC12-RELATED"/>
    <property type="match status" value="1"/>
</dbReference>
<evidence type="ECO:0000256" key="2">
    <source>
        <dbReference type="ARBA" id="ARBA00022670"/>
    </source>
</evidence>
<evidence type="ECO:0000256" key="6">
    <source>
        <dbReference type="ARBA" id="ARBA00023125"/>
    </source>
</evidence>
<organism evidence="9 10">
    <name type="scientific">Stenomitos frigidus ULC18</name>
    <dbReference type="NCBI Taxonomy" id="2107698"/>
    <lineage>
        <taxon>Bacteria</taxon>
        <taxon>Bacillati</taxon>
        <taxon>Cyanobacteriota</taxon>
        <taxon>Cyanophyceae</taxon>
        <taxon>Leptolyngbyales</taxon>
        <taxon>Leptolyngbyaceae</taxon>
        <taxon>Stenomitos</taxon>
    </lineage>
</organism>
<gene>
    <name evidence="9" type="ORF">C7B82_12655</name>
</gene>
<dbReference type="EC" id="3.4.-.-" evidence="8"/>
<keyword evidence="6" id="KW-0238">DNA-binding</keyword>
<dbReference type="AlphaFoldDB" id="A0A2T1E7W3"/>
<dbReference type="SUPFAM" id="SSF143081">
    <property type="entry name" value="BB1717-like"/>
    <property type="match status" value="1"/>
</dbReference>
<accession>A0A2T1E7W3</accession>
<dbReference type="PANTHER" id="PTHR13604:SF0">
    <property type="entry name" value="ABASIC SITE PROCESSING PROTEIN HMCES"/>
    <property type="match status" value="1"/>
</dbReference>
<comment type="caution">
    <text evidence="9">The sequence shown here is derived from an EMBL/GenBank/DDBJ whole genome shotgun (WGS) entry which is preliminary data.</text>
</comment>
<proteinExistence type="inferred from homology"/>
<evidence type="ECO:0000313" key="9">
    <source>
        <dbReference type="EMBL" id="PSB28774.1"/>
    </source>
</evidence>
<name>A0A2T1E7W3_9CYAN</name>
<comment type="similarity">
    <text evidence="1 8">Belongs to the SOS response-associated peptidase family.</text>
</comment>
<keyword evidence="5" id="KW-0190">Covalent protein-DNA linkage</keyword>
<dbReference type="Gene3D" id="3.90.1680.10">
    <property type="entry name" value="SOS response associated peptidase-like"/>
    <property type="match status" value="1"/>
</dbReference>
<reference evidence="9 10" key="2">
    <citation type="submission" date="2018-03" db="EMBL/GenBank/DDBJ databases">
        <title>The ancient ancestry and fast evolution of plastids.</title>
        <authorList>
            <person name="Moore K.R."/>
            <person name="Magnabosco C."/>
            <person name="Momper L."/>
            <person name="Gold D.A."/>
            <person name="Bosak T."/>
            <person name="Fournier G.P."/>
        </authorList>
    </citation>
    <scope>NUCLEOTIDE SEQUENCE [LARGE SCALE GENOMIC DNA]</scope>
    <source>
        <strain evidence="9 10">ULC18</strain>
    </source>
</reference>
<dbReference type="Pfam" id="PF02586">
    <property type="entry name" value="SRAP"/>
    <property type="match status" value="1"/>
</dbReference>
<evidence type="ECO:0000256" key="8">
    <source>
        <dbReference type="RuleBase" id="RU364100"/>
    </source>
</evidence>
<keyword evidence="10" id="KW-1185">Reference proteome</keyword>
<keyword evidence="7" id="KW-0456">Lyase</keyword>
<sequence length="221" mass="24925">MCGRFSLTQSAAALAETFQLEELPAWQPRYNIAPTQTVVAIAATPAYTRQVHLCRWGLVPSWAKDLTIGAKLINARAETVAEKPSFRAAFKQRRCLIPADGFYEWQRTDRKTKQPYYFQLIDQQLFAFAGLWERWQGDESVVETCTILTTQANALLQPVHDRMPVMIAPEQYNRWLDSTTTAASLQELLQPYAASAMQSYPVSTAVNSPAHDSPECVEPVR</sequence>
<dbReference type="InterPro" id="IPR036590">
    <property type="entry name" value="SRAP-like"/>
</dbReference>
<evidence type="ECO:0000256" key="3">
    <source>
        <dbReference type="ARBA" id="ARBA00022763"/>
    </source>
</evidence>
<evidence type="ECO:0000313" key="10">
    <source>
        <dbReference type="Proteomes" id="UP000239576"/>
    </source>
</evidence>
<evidence type="ECO:0000256" key="5">
    <source>
        <dbReference type="ARBA" id="ARBA00023124"/>
    </source>
</evidence>
<dbReference type="EMBL" id="PVWK01000074">
    <property type="protein sequence ID" value="PSB28774.1"/>
    <property type="molecule type" value="Genomic_DNA"/>
</dbReference>
<dbReference type="InterPro" id="IPR003738">
    <property type="entry name" value="SRAP"/>
</dbReference>
<dbReference type="OrthoDB" id="9782620at2"/>
<dbReference type="GO" id="GO:0106300">
    <property type="term" value="P:protein-DNA covalent cross-linking repair"/>
    <property type="evidence" value="ECO:0007669"/>
    <property type="project" value="InterPro"/>
</dbReference>
<protein>
    <recommendedName>
        <fullName evidence="8">Abasic site processing protein</fullName>
        <ecNumber evidence="8">3.4.-.-</ecNumber>
    </recommendedName>
</protein>
<keyword evidence="2 8" id="KW-0645">Protease</keyword>
<keyword evidence="4 8" id="KW-0378">Hydrolase</keyword>
<dbReference type="GO" id="GO:0006508">
    <property type="term" value="P:proteolysis"/>
    <property type="evidence" value="ECO:0007669"/>
    <property type="project" value="UniProtKB-KW"/>
</dbReference>
<keyword evidence="3" id="KW-0227">DNA damage</keyword>
<dbReference type="RefSeq" id="WP_106256657.1">
    <property type="nucleotide sequence ID" value="NZ_CAWNSW010000088.1"/>
</dbReference>